<keyword evidence="8" id="KW-0902">Two-component regulatory system</keyword>
<evidence type="ECO:0000256" key="3">
    <source>
        <dbReference type="ARBA" id="ARBA00022553"/>
    </source>
</evidence>
<keyword evidence="9" id="KW-0812">Transmembrane</keyword>
<dbReference type="SUPFAM" id="SSF55874">
    <property type="entry name" value="ATPase domain of HSP90 chaperone/DNA topoisomerase II/histidine kinase"/>
    <property type="match status" value="1"/>
</dbReference>
<dbReference type="EC" id="2.7.13.3" evidence="2"/>
<organism evidence="11 12">
    <name type="scientific">Microbacterium soli</name>
    <dbReference type="NCBI Taxonomy" id="446075"/>
    <lineage>
        <taxon>Bacteria</taxon>
        <taxon>Bacillati</taxon>
        <taxon>Actinomycetota</taxon>
        <taxon>Actinomycetes</taxon>
        <taxon>Micrococcales</taxon>
        <taxon>Microbacteriaceae</taxon>
        <taxon>Microbacterium</taxon>
    </lineage>
</organism>
<feature type="transmembrane region" description="Helical" evidence="9">
    <location>
        <begin position="28"/>
        <end position="46"/>
    </location>
</feature>
<keyword evidence="12" id="KW-1185">Reference proteome</keyword>
<sequence>MPFGRSIPDDAGILRLGRGQRLNAVERIVMLAFLAVVLTVDVVSLITTGGITLVGSLFSISSTAIFVLYLWWPSVATGLLALAFTLSFFAGQDSSVLFAAALAAGMVMRLGSSALVLIYAGFFLVATAVVAYGDDTVPVNVGIYLVVATVAGAVGYALRLAAARGRSLERRLAESAEQERQAVLAERRWIAGELHDSIAHHLTVVALHVQMLDDPGVSADAQEAIRVAARKAMADLRFVIELADDGPRSEGPQTGNLAEAVVEARSEIEAAGHEVQVGGDPHDERIPRIADIVFARILRESATNILKHAGPGTVAVRLEVDDEHATLTIRSPLPATPRRDLPSSGTGLNRMAERVIGASGEFTAGEDAGDWQVQARLPMS</sequence>
<feature type="domain" description="Signal transduction histidine kinase subgroup 3 dimerisation and phosphoacceptor" evidence="10">
    <location>
        <begin position="186"/>
        <end position="240"/>
    </location>
</feature>
<keyword evidence="5" id="KW-0547">Nucleotide-binding</keyword>
<dbReference type="Proteomes" id="UP001501591">
    <property type="component" value="Unassembled WGS sequence"/>
</dbReference>
<evidence type="ECO:0000256" key="6">
    <source>
        <dbReference type="ARBA" id="ARBA00022777"/>
    </source>
</evidence>
<keyword evidence="9" id="KW-1133">Transmembrane helix</keyword>
<proteinExistence type="predicted"/>
<name>A0ABP7N8P8_9MICO</name>
<accession>A0ABP7N8P8</accession>
<reference evidence="12" key="1">
    <citation type="journal article" date="2019" name="Int. J. Syst. Evol. Microbiol.">
        <title>The Global Catalogue of Microorganisms (GCM) 10K type strain sequencing project: providing services to taxonomists for standard genome sequencing and annotation.</title>
        <authorList>
            <consortium name="The Broad Institute Genomics Platform"/>
            <consortium name="The Broad Institute Genome Sequencing Center for Infectious Disease"/>
            <person name="Wu L."/>
            <person name="Ma J."/>
        </authorList>
    </citation>
    <scope>NUCLEOTIDE SEQUENCE [LARGE SCALE GENOMIC DNA]</scope>
    <source>
        <strain evidence="12">JCM 17024</strain>
    </source>
</reference>
<feature type="transmembrane region" description="Helical" evidence="9">
    <location>
        <begin position="78"/>
        <end position="102"/>
    </location>
</feature>
<dbReference type="RefSeq" id="WP_344819167.1">
    <property type="nucleotide sequence ID" value="NZ_BAABCP010000001.1"/>
</dbReference>
<dbReference type="InterPro" id="IPR011712">
    <property type="entry name" value="Sig_transdc_His_kin_sub3_dim/P"/>
</dbReference>
<dbReference type="PANTHER" id="PTHR24421:SF10">
    <property type="entry name" value="NITRATE_NITRITE SENSOR PROTEIN NARQ"/>
    <property type="match status" value="1"/>
</dbReference>
<evidence type="ECO:0000313" key="12">
    <source>
        <dbReference type="Proteomes" id="UP001501591"/>
    </source>
</evidence>
<dbReference type="Gene3D" id="3.30.565.10">
    <property type="entry name" value="Histidine kinase-like ATPase, C-terminal domain"/>
    <property type="match status" value="1"/>
</dbReference>
<evidence type="ECO:0000256" key="2">
    <source>
        <dbReference type="ARBA" id="ARBA00012438"/>
    </source>
</evidence>
<keyword evidence="4" id="KW-0808">Transferase</keyword>
<dbReference type="Gene3D" id="1.20.5.1930">
    <property type="match status" value="1"/>
</dbReference>
<feature type="transmembrane region" description="Helical" evidence="9">
    <location>
        <begin position="114"/>
        <end position="133"/>
    </location>
</feature>
<keyword evidence="7" id="KW-0067">ATP-binding</keyword>
<comment type="caution">
    <text evidence="11">The sequence shown here is derived from an EMBL/GenBank/DDBJ whole genome shotgun (WGS) entry which is preliminary data.</text>
</comment>
<evidence type="ECO:0000256" key="5">
    <source>
        <dbReference type="ARBA" id="ARBA00022741"/>
    </source>
</evidence>
<dbReference type="Pfam" id="PF07730">
    <property type="entry name" value="HisKA_3"/>
    <property type="match status" value="1"/>
</dbReference>
<protein>
    <recommendedName>
        <fullName evidence="2">histidine kinase</fullName>
        <ecNumber evidence="2">2.7.13.3</ecNumber>
    </recommendedName>
</protein>
<dbReference type="InterPro" id="IPR036890">
    <property type="entry name" value="HATPase_C_sf"/>
</dbReference>
<evidence type="ECO:0000256" key="9">
    <source>
        <dbReference type="SAM" id="Phobius"/>
    </source>
</evidence>
<evidence type="ECO:0000256" key="8">
    <source>
        <dbReference type="ARBA" id="ARBA00023012"/>
    </source>
</evidence>
<feature type="transmembrane region" description="Helical" evidence="9">
    <location>
        <begin position="139"/>
        <end position="162"/>
    </location>
</feature>
<evidence type="ECO:0000256" key="4">
    <source>
        <dbReference type="ARBA" id="ARBA00022679"/>
    </source>
</evidence>
<dbReference type="PANTHER" id="PTHR24421">
    <property type="entry name" value="NITRATE/NITRITE SENSOR PROTEIN NARX-RELATED"/>
    <property type="match status" value="1"/>
</dbReference>
<gene>
    <name evidence="11" type="ORF">GCM10022383_17500</name>
</gene>
<dbReference type="CDD" id="cd16917">
    <property type="entry name" value="HATPase_UhpB-NarQ-NarX-like"/>
    <property type="match status" value="1"/>
</dbReference>
<keyword evidence="9" id="KW-0472">Membrane</keyword>
<dbReference type="InterPro" id="IPR050482">
    <property type="entry name" value="Sensor_HK_TwoCompSys"/>
</dbReference>
<keyword evidence="3" id="KW-0597">Phosphoprotein</keyword>
<evidence type="ECO:0000313" key="11">
    <source>
        <dbReference type="EMBL" id="GAA3940087.1"/>
    </source>
</evidence>
<dbReference type="EMBL" id="BAABCP010000001">
    <property type="protein sequence ID" value="GAA3940087.1"/>
    <property type="molecule type" value="Genomic_DNA"/>
</dbReference>
<evidence type="ECO:0000259" key="10">
    <source>
        <dbReference type="Pfam" id="PF07730"/>
    </source>
</evidence>
<comment type="catalytic activity">
    <reaction evidence="1">
        <text>ATP + protein L-histidine = ADP + protein N-phospho-L-histidine.</text>
        <dbReference type="EC" id="2.7.13.3"/>
    </reaction>
</comment>
<evidence type="ECO:0000256" key="7">
    <source>
        <dbReference type="ARBA" id="ARBA00022840"/>
    </source>
</evidence>
<keyword evidence="6" id="KW-0418">Kinase</keyword>
<evidence type="ECO:0000256" key="1">
    <source>
        <dbReference type="ARBA" id="ARBA00000085"/>
    </source>
</evidence>